<evidence type="ECO:0000313" key="5">
    <source>
        <dbReference type="EMBL" id="KAJ1612199.1"/>
    </source>
</evidence>
<feature type="repeat" description="TPR" evidence="2">
    <location>
        <begin position="124"/>
        <end position="157"/>
    </location>
</feature>
<name>A0ABQ8P8D1_9CRYT</name>
<keyword evidence="6" id="KW-1185">Reference proteome</keyword>
<dbReference type="InterPro" id="IPR039856">
    <property type="entry name" value="EMC2-like"/>
</dbReference>
<keyword evidence="3" id="KW-0472">Membrane</keyword>
<dbReference type="Proteomes" id="UP001071777">
    <property type="component" value="Unassembled WGS sequence"/>
</dbReference>
<sequence>MGGVISEQEREAWPESGEVLDLGSIPEMPYRDLQRLFERSKALSLSEYVLLFGSTLLLDHSKALGEDKWEVMESIAISTFNFQVRPEETGAGAEAEAKSKAEAKIYRWQSYCMDRLREKHGGTFRFKRLVGMQLESRGEIDKALQVYRQLLKFDPEDVEVRRRVISVLFEKNPSLVDDHLNECIMDVTAWRMKANYLLSHKLDYRSALFCMEEVLLHEPQNLETINTIADIYLALGDYSRSRQYFCLAINIQKSNLRALWGVLHSSLLKTGRLGSFGTSRSKSKSKVQDLTDHDRRLVQLAVKQIISVYSPYDSDPNSGSQSKRDHDLGTLDNQDSITMSMIASEVIDYYTSRL</sequence>
<organism evidence="5 6">
    <name type="scientific">Cryptosporidium canis</name>
    <dbReference type="NCBI Taxonomy" id="195482"/>
    <lineage>
        <taxon>Eukaryota</taxon>
        <taxon>Sar</taxon>
        <taxon>Alveolata</taxon>
        <taxon>Apicomplexa</taxon>
        <taxon>Conoidasida</taxon>
        <taxon>Coccidia</taxon>
        <taxon>Eucoccidiorida</taxon>
        <taxon>Eimeriorina</taxon>
        <taxon>Cryptosporidiidae</taxon>
        <taxon>Cryptosporidium</taxon>
    </lineage>
</organism>
<dbReference type="Pfam" id="PF13181">
    <property type="entry name" value="TPR_8"/>
    <property type="match status" value="1"/>
</dbReference>
<accession>A0ABQ8P8D1</accession>
<proteinExistence type="inferred from homology"/>
<dbReference type="InterPro" id="IPR019734">
    <property type="entry name" value="TPR_rpt"/>
</dbReference>
<comment type="subcellular location">
    <subcellularLocation>
        <location evidence="3">Endoplasmic reticulum membrane</location>
        <topology evidence="3">Peripheral membrane protein</topology>
        <orientation evidence="3">Cytoplasmic side</orientation>
    </subcellularLocation>
</comment>
<dbReference type="EMBL" id="JAPCXB010000048">
    <property type="protein sequence ID" value="KAJ1612199.1"/>
    <property type="molecule type" value="Genomic_DNA"/>
</dbReference>
<dbReference type="SUPFAM" id="SSF48452">
    <property type="entry name" value="TPR-like"/>
    <property type="match status" value="1"/>
</dbReference>
<evidence type="ECO:0000256" key="1">
    <source>
        <dbReference type="ARBA" id="ARBA00022803"/>
    </source>
</evidence>
<comment type="caution">
    <text evidence="5">The sequence shown here is derived from an EMBL/GenBank/DDBJ whole genome shotgun (WGS) entry which is preliminary data.</text>
</comment>
<gene>
    <name evidence="5" type="ORF">OJ252_1316</name>
</gene>
<feature type="region of interest" description="Disordered" evidence="4">
    <location>
        <begin position="311"/>
        <end position="332"/>
    </location>
</feature>
<keyword evidence="3" id="KW-0256">Endoplasmic reticulum</keyword>
<comment type="function">
    <text evidence="3">Part of the endoplasmic reticulum membrane protein complex (EMC) that enables the energy-independent insertion into endoplasmic reticulum membranes of newly synthesized membrane proteins.</text>
</comment>
<dbReference type="Gene3D" id="1.25.40.10">
    <property type="entry name" value="Tetratricopeptide repeat domain"/>
    <property type="match status" value="1"/>
</dbReference>
<keyword evidence="1 2" id="KW-0802">TPR repeat</keyword>
<evidence type="ECO:0000313" key="6">
    <source>
        <dbReference type="Proteomes" id="UP001071777"/>
    </source>
</evidence>
<evidence type="ECO:0000256" key="3">
    <source>
        <dbReference type="RuleBase" id="RU367091"/>
    </source>
</evidence>
<evidence type="ECO:0000256" key="4">
    <source>
        <dbReference type="SAM" id="MobiDB-lite"/>
    </source>
</evidence>
<evidence type="ECO:0000256" key="2">
    <source>
        <dbReference type="PROSITE-ProRule" id="PRU00339"/>
    </source>
</evidence>
<dbReference type="PANTHER" id="PTHR12760">
    <property type="entry name" value="TETRATRICOPEPTIDE REPEAT PROTEIN"/>
    <property type="match status" value="1"/>
</dbReference>
<dbReference type="InterPro" id="IPR011990">
    <property type="entry name" value="TPR-like_helical_dom_sf"/>
</dbReference>
<protein>
    <recommendedName>
        <fullName evidence="3">ER membrane protein complex subunit 2</fullName>
    </recommendedName>
</protein>
<comment type="subunit">
    <text evidence="3">Component of the ER membrane protein complex (EMC).</text>
</comment>
<dbReference type="SMART" id="SM00028">
    <property type="entry name" value="TPR"/>
    <property type="match status" value="3"/>
</dbReference>
<comment type="similarity">
    <text evidence="3">Belongs to the EMC2 family.</text>
</comment>
<reference evidence="5" key="1">
    <citation type="submission" date="2022-10" db="EMBL/GenBank/DDBJ databases">
        <title>Adaptive evolution leads to modifications in subtelomeric GC content in a zoonotic Cryptosporidium species.</title>
        <authorList>
            <person name="Li J."/>
            <person name="Feng Y."/>
            <person name="Xiao L."/>
        </authorList>
    </citation>
    <scope>NUCLEOTIDE SEQUENCE</scope>
    <source>
        <strain evidence="5">25894</strain>
    </source>
</reference>
<dbReference type="PROSITE" id="PS50005">
    <property type="entry name" value="TPR"/>
    <property type="match status" value="1"/>
</dbReference>